<dbReference type="AlphaFoldDB" id="A0A563VPD7"/>
<dbReference type="Proteomes" id="UP000320055">
    <property type="component" value="Unassembled WGS sequence"/>
</dbReference>
<reference evidence="1 2" key="1">
    <citation type="submission" date="2019-01" db="EMBL/GenBank/DDBJ databases">
        <authorList>
            <person name="Brito A."/>
        </authorList>
    </citation>
    <scope>NUCLEOTIDE SEQUENCE [LARGE SCALE GENOMIC DNA]</scope>
    <source>
        <strain evidence="1">1</strain>
    </source>
</reference>
<gene>
    <name evidence="1" type="ORF">H1P_1900012</name>
</gene>
<dbReference type="EMBL" id="CAACVJ010000102">
    <property type="protein sequence ID" value="VEP13271.1"/>
    <property type="molecule type" value="Genomic_DNA"/>
</dbReference>
<sequence length="42" mass="4762">MNSFNDKYCDEPSQSVFALLNLKKLIQVTEPSLLESLITDNC</sequence>
<name>A0A563VPD7_9CYAN</name>
<organism evidence="1 2">
    <name type="scientific">Hyella patelloides LEGE 07179</name>
    <dbReference type="NCBI Taxonomy" id="945734"/>
    <lineage>
        <taxon>Bacteria</taxon>
        <taxon>Bacillati</taxon>
        <taxon>Cyanobacteriota</taxon>
        <taxon>Cyanophyceae</taxon>
        <taxon>Pleurocapsales</taxon>
        <taxon>Hyellaceae</taxon>
        <taxon>Hyella</taxon>
    </lineage>
</organism>
<proteinExistence type="predicted"/>
<accession>A0A563VPD7</accession>
<evidence type="ECO:0000313" key="1">
    <source>
        <dbReference type="EMBL" id="VEP13271.1"/>
    </source>
</evidence>
<protein>
    <submittedName>
        <fullName evidence="1">Uncharacterized protein</fullName>
    </submittedName>
</protein>
<evidence type="ECO:0000313" key="2">
    <source>
        <dbReference type="Proteomes" id="UP000320055"/>
    </source>
</evidence>
<keyword evidence="2" id="KW-1185">Reference proteome</keyword>